<sequence>MALGWSFACFLIYITLLLQRYQLRFEISYVGFTPFLSLYIPLHFLGPRRWPLYIFASNPYLLLWKDRRSRPSAADGCGYHRYCCYRRGLWYRSGLPPQHSEVCRSNLSRHVLREGMTETPWPVTLLAPRDKAIPEPAQPTRRRAGTQCGGAEDWEPAALALRYVKYSTWHSPPAVWLQHCFFASVMFLFLDHALIDHASLFVQVPFQYEW</sequence>
<organism evidence="2 3">
    <name type="scientific">Sporormia fimetaria CBS 119925</name>
    <dbReference type="NCBI Taxonomy" id="1340428"/>
    <lineage>
        <taxon>Eukaryota</taxon>
        <taxon>Fungi</taxon>
        <taxon>Dikarya</taxon>
        <taxon>Ascomycota</taxon>
        <taxon>Pezizomycotina</taxon>
        <taxon>Dothideomycetes</taxon>
        <taxon>Pleosporomycetidae</taxon>
        <taxon>Pleosporales</taxon>
        <taxon>Sporormiaceae</taxon>
        <taxon>Sporormia</taxon>
    </lineage>
</organism>
<evidence type="ECO:0000313" key="3">
    <source>
        <dbReference type="Proteomes" id="UP000799440"/>
    </source>
</evidence>
<dbReference type="AlphaFoldDB" id="A0A6A6VL10"/>
<gene>
    <name evidence="2" type="ORF">M011DRAFT_108800</name>
</gene>
<keyword evidence="3" id="KW-1185">Reference proteome</keyword>
<feature type="transmembrane region" description="Helical" evidence="1">
    <location>
        <begin position="27"/>
        <end position="45"/>
    </location>
</feature>
<evidence type="ECO:0000313" key="2">
    <source>
        <dbReference type="EMBL" id="KAF2751288.1"/>
    </source>
</evidence>
<dbReference type="Proteomes" id="UP000799440">
    <property type="component" value="Unassembled WGS sequence"/>
</dbReference>
<name>A0A6A6VL10_9PLEO</name>
<accession>A0A6A6VL10</accession>
<keyword evidence="1" id="KW-1133">Transmembrane helix</keyword>
<dbReference type="EMBL" id="MU006562">
    <property type="protein sequence ID" value="KAF2751288.1"/>
    <property type="molecule type" value="Genomic_DNA"/>
</dbReference>
<evidence type="ECO:0000256" key="1">
    <source>
        <dbReference type="SAM" id="Phobius"/>
    </source>
</evidence>
<protein>
    <submittedName>
        <fullName evidence="2">Uncharacterized protein</fullName>
    </submittedName>
</protein>
<keyword evidence="1" id="KW-0812">Transmembrane</keyword>
<keyword evidence="1" id="KW-0472">Membrane</keyword>
<proteinExistence type="predicted"/>
<reference evidence="2" key="1">
    <citation type="journal article" date="2020" name="Stud. Mycol.">
        <title>101 Dothideomycetes genomes: a test case for predicting lifestyles and emergence of pathogens.</title>
        <authorList>
            <person name="Haridas S."/>
            <person name="Albert R."/>
            <person name="Binder M."/>
            <person name="Bloem J."/>
            <person name="Labutti K."/>
            <person name="Salamov A."/>
            <person name="Andreopoulos B."/>
            <person name="Baker S."/>
            <person name="Barry K."/>
            <person name="Bills G."/>
            <person name="Bluhm B."/>
            <person name="Cannon C."/>
            <person name="Castanera R."/>
            <person name="Culley D."/>
            <person name="Daum C."/>
            <person name="Ezra D."/>
            <person name="Gonzalez J."/>
            <person name="Henrissat B."/>
            <person name="Kuo A."/>
            <person name="Liang C."/>
            <person name="Lipzen A."/>
            <person name="Lutzoni F."/>
            <person name="Magnuson J."/>
            <person name="Mondo S."/>
            <person name="Nolan M."/>
            <person name="Ohm R."/>
            <person name="Pangilinan J."/>
            <person name="Park H.-J."/>
            <person name="Ramirez L."/>
            <person name="Alfaro M."/>
            <person name="Sun H."/>
            <person name="Tritt A."/>
            <person name="Yoshinaga Y."/>
            <person name="Zwiers L.-H."/>
            <person name="Turgeon B."/>
            <person name="Goodwin S."/>
            <person name="Spatafora J."/>
            <person name="Crous P."/>
            <person name="Grigoriev I."/>
        </authorList>
    </citation>
    <scope>NUCLEOTIDE SEQUENCE</scope>
    <source>
        <strain evidence="2">CBS 119925</strain>
    </source>
</reference>